<keyword evidence="2" id="KW-1185">Reference proteome</keyword>
<reference evidence="1" key="1">
    <citation type="journal article" date="2023" name="G3 (Bethesda)">
        <title>Whole genome assembly and annotation of the endangered Caribbean coral Acropora cervicornis.</title>
        <authorList>
            <person name="Selwyn J.D."/>
            <person name="Vollmer S.V."/>
        </authorList>
    </citation>
    <scope>NUCLEOTIDE SEQUENCE</scope>
    <source>
        <strain evidence="1">K2</strain>
    </source>
</reference>
<reference evidence="1" key="2">
    <citation type="journal article" date="2023" name="Science">
        <title>Genomic signatures of disease resistance in endangered staghorn corals.</title>
        <authorList>
            <person name="Vollmer S.V."/>
            <person name="Selwyn J.D."/>
            <person name="Despard B.A."/>
            <person name="Roesel C.L."/>
        </authorList>
    </citation>
    <scope>NUCLEOTIDE SEQUENCE</scope>
    <source>
        <strain evidence="1">K2</strain>
    </source>
</reference>
<evidence type="ECO:0000313" key="1">
    <source>
        <dbReference type="EMBL" id="KAK2552319.1"/>
    </source>
</evidence>
<proteinExistence type="predicted"/>
<comment type="caution">
    <text evidence="1">The sequence shown here is derived from an EMBL/GenBank/DDBJ whole genome shotgun (WGS) entry which is preliminary data.</text>
</comment>
<dbReference type="EMBL" id="JARQWQ010000088">
    <property type="protein sequence ID" value="KAK2552319.1"/>
    <property type="molecule type" value="Genomic_DNA"/>
</dbReference>
<dbReference type="AlphaFoldDB" id="A0AAD9UW95"/>
<gene>
    <name evidence="1" type="ORF">P5673_026635</name>
</gene>
<sequence>MAPKFQIENCGTVEFRIPGYPGPSKERSTEVRLMQVSLVYVLSVLIISAMSDEQSTSQQGRKDIAFKTQALHSSERNLIVT</sequence>
<name>A0AAD9UW95_ACRCE</name>
<organism evidence="1 2">
    <name type="scientific">Acropora cervicornis</name>
    <name type="common">Staghorn coral</name>
    <dbReference type="NCBI Taxonomy" id="6130"/>
    <lineage>
        <taxon>Eukaryota</taxon>
        <taxon>Metazoa</taxon>
        <taxon>Cnidaria</taxon>
        <taxon>Anthozoa</taxon>
        <taxon>Hexacorallia</taxon>
        <taxon>Scleractinia</taxon>
        <taxon>Astrocoeniina</taxon>
        <taxon>Acroporidae</taxon>
        <taxon>Acropora</taxon>
    </lineage>
</organism>
<dbReference type="Proteomes" id="UP001249851">
    <property type="component" value="Unassembled WGS sequence"/>
</dbReference>
<evidence type="ECO:0000313" key="2">
    <source>
        <dbReference type="Proteomes" id="UP001249851"/>
    </source>
</evidence>
<protein>
    <submittedName>
        <fullName evidence="1">Uncharacterized protein</fullName>
    </submittedName>
</protein>
<accession>A0AAD9UW95</accession>